<dbReference type="AlphaFoldDB" id="A0A8J6UR75"/>
<evidence type="ECO:0008006" key="4">
    <source>
        <dbReference type="Google" id="ProtNLM"/>
    </source>
</evidence>
<evidence type="ECO:0000313" key="3">
    <source>
        <dbReference type="Proteomes" id="UP000632828"/>
    </source>
</evidence>
<dbReference type="EMBL" id="JACWUN010000008">
    <property type="protein sequence ID" value="MBD1400741.1"/>
    <property type="molecule type" value="Genomic_DNA"/>
</dbReference>
<dbReference type="PROSITE" id="PS51257">
    <property type="entry name" value="PROKAR_LIPOPROTEIN"/>
    <property type="match status" value="1"/>
</dbReference>
<evidence type="ECO:0000313" key="2">
    <source>
        <dbReference type="EMBL" id="MBD1400741.1"/>
    </source>
</evidence>
<organism evidence="2 3">
    <name type="scientific">Pelovirga terrestris</name>
    <dbReference type="NCBI Taxonomy" id="2771352"/>
    <lineage>
        <taxon>Bacteria</taxon>
        <taxon>Pseudomonadati</taxon>
        <taxon>Thermodesulfobacteriota</taxon>
        <taxon>Desulfuromonadia</taxon>
        <taxon>Geobacterales</taxon>
        <taxon>Geobacteraceae</taxon>
        <taxon>Pelovirga</taxon>
    </lineage>
</organism>
<keyword evidence="3" id="KW-1185">Reference proteome</keyword>
<dbReference type="RefSeq" id="WP_191155591.1">
    <property type="nucleotide sequence ID" value="NZ_JACWUN010000008.1"/>
</dbReference>
<sequence length="191" mass="21353">MKTTTYQWFIVLLTITLLIAGCGGPKLKVEPIPVPANPTEEAGKLEADITRARQQQVNILSPTWFARAEASHKEAARLIAAKGEIGQISNHLAQGYAELAQAQEISKLAQTEATKKTEQERLAAEKQATEEKLAAERRFNELYNQVQAMFSKDEAESYKQGQQMVIRLRGMSFPIGQSMIMPENYPLIITY</sequence>
<comment type="caution">
    <text evidence="2">The sequence shown here is derived from an EMBL/GenBank/DDBJ whole genome shotgun (WGS) entry which is preliminary data.</text>
</comment>
<dbReference type="Proteomes" id="UP000632828">
    <property type="component" value="Unassembled WGS sequence"/>
</dbReference>
<proteinExistence type="predicted"/>
<protein>
    <recommendedName>
        <fullName evidence="4">DUF4398 domain-containing protein</fullName>
    </recommendedName>
</protein>
<feature type="coiled-coil region" evidence="1">
    <location>
        <begin position="108"/>
        <end position="145"/>
    </location>
</feature>
<keyword evidence="1" id="KW-0175">Coiled coil</keyword>
<reference evidence="2" key="1">
    <citation type="submission" date="2020-09" db="EMBL/GenBank/DDBJ databases">
        <title>Pelobacter alkaliphilus sp. nov., a novel anaerobic arsenate-reducing bacterium from terrestrial mud volcano.</title>
        <authorList>
            <person name="Khomyakova M.A."/>
            <person name="Merkel A.Y."/>
            <person name="Slobodkin A.I."/>
        </authorList>
    </citation>
    <scope>NUCLEOTIDE SEQUENCE</scope>
    <source>
        <strain evidence="2">M08fum</strain>
    </source>
</reference>
<gene>
    <name evidence="2" type="ORF">ICT70_08675</name>
</gene>
<evidence type="ECO:0000256" key="1">
    <source>
        <dbReference type="SAM" id="Coils"/>
    </source>
</evidence>
<name>A0A8J6UR75_9BACT</name>
<accession>A0A8J6UR75</accession>